<evidence type="ECO:0000256" key="3">
    <source>
        <dbReference type="ARBA" id="ARBA00023163"/>
    </source>
</evidence>
<organism evidence="6 7">
    <name type="scientific">Roseimicrobium gellanilyticum</name>
    <dbReference type="NCBI Taxonomy" id="748857"/>
    <lineage>
        <taxon>Bacteria</taxon>
        <taxon>Pseudomonadati</taxon>
        <taxon>Verrucomicrobiota</taxon>
        <taxon>Verrucomicrobiia</taxon>
        <taxon>Verrucomicrobiales</taxon>
        <taxon>Verrucomicrobiaceae</taxon>
        <taxon>Roseimicrobium</taxon>
    </lineage>
</organism>
<gene>
    <name evidence="6" type="ORF">DES53_112153</name>
</gene>
<accession>A0A366H7Y3</accession>
<keyword evidence="7" id="KW-1185">Reference proteome</keyword>
<evidence type="ECO:0000259" key="5">
    <source>
        <dbReference type="PROSITE" id="PS01124"/>
    </source>
</evidence>
<dbReference type="GO" id="GO:0043565">
    <property type="term" value="F:sequence-specific DNA binding"/>
    <property type="evidence" value="ECO:0007669"/>
    <property type="project" value="InterPro"/>
</dbReference>
<feature type="compositionally biased region" description="Basic residues" evidence="4">
    <location>
        <begin position="255"/>
        <end position="265"/>
    </location>
</feature>
<comment type="caution">
    <text evidence="6">The sequence shown here is derived from an EMBL/GenBank/DDBJ whole genome shotgun (WGS) entry which is preliminary data.</text>
</comment>
<sequence length="265" mass="30484">MEPAAPPAKRSESLSAPSEFQKAFFKRMGSMQQFRMLFEHLPDTDFFAKDTEGRFVAIGEGMLRRIGATREEELLGVSDSTIHPPYVARAIRQDDLHVMQTRQPIIDRVEALYARTRAKDWFVTTKLPILDAHGEVIGVMGFVRPYHGGSGGGEDDEQLQKVVDHIHLHFRERLAVADLAQIAHLSERQLNRRFQKTYRMSTQEFIVRTRIQAASDELLATESSIAEVALNHGFYDQSAFTRQFRQHTGETPRTFRSRRRKTQRK</sequence>
<dbReference type="InterPro" id="IPR018062">
    <property type="entry name" value="HTH_AraC-typ_CS"/>
</dbReference>
<dbReference type="CDD" id="cd18773">
    <property type="entry name" value="PDC1_HK_sensor"/>
    <property type="match status" value="1"/>
</dbReference>
<dbReference type="Gene3D" id="1.10.10.60">
    <property type="entry name" value="Homeodomain-like"/>
    <property type="match status" value="1"/>
</dbReference>
<proteinExistence type="predicted"/>
<dbReference type="PANTHER" id="PTHR46796">
    <property type="entry name" value="HTH-TYPE TRANSCRIPTIONAL ACTIVATOR RHAS-RELATED"/>
    <property type="match status" value="1"/>
</dbReference>
<dbReference type="InterPro" id="IPR009057">
    <property type="entry name" value="Homeodomain-like_sf"/>
</dbReference>
<dbReference type="Gene3D" id="3.30.450.20">
    <property type="entry name" value="PAS domain"/>
    <property type="match status" value="1"/>
</dbReference>
<dbReference type="InterPro" id="IPR035965">
    <property type="entry name" value="PAS-like_dom_sf"/>
</dbReference>
<keyword evidence="3" id="KW-0804">Transcription</keyword>
<feature type="domain" description="HTH araC/xylS-type" evidence="5">
    <location>
        <begin position="160"/>
        <end position="258"/>
    </location>
</feature>
<feature type="region of interest" description="Disordered" evidence="4">
    <location>
        <begin position="246"/>
        <end position="265"/>
    </location>
</feature>
<dbReference type="GO" id="GO:0003700">
    <property type="term" value="F:DNA-binding transcription factor activity"/>
    <property type="evidence" value="ECO:0007669"/>
    <property type="project" value="InterPro"/>
</dbReference>
<dbReference type="InterPro" id="IPR018060">
    <property type="entry name" value="HTH_AraC"/>
</dbReference>
<dbReference type="SMART" id="SM00342">
    <property type="entry name" value="HTH_ARAC"/>
    <property type="match status" value="1"/>
</dbReference>
<dbReference type="Pfam" id="PF08448">
    <property type="entry name" value="PAS_4"/>
    <property type="match status" value="1"/>
</dbReference>
<dbReference type="InterPro" id="IPR050204">
    <property type="entry name" value="AraC_XylS_family_regulators"/>
</dbReference>
<dbReference type="EMBL" id="QNRR01000012">
    <property type="protein sequence ID" value="RBP38155.1"/>
    <property type="molecule type" value="Genomic_DNA"/>
</dbReference>
<dbReference type="SUPFAM" id="SSF46689">
    <property type="entry name" value="Homeodomain-like"/>
    <property type="match status" value="2"/>
</dbReference>
<dbReference type="PRINTS" id="PR00032">
    <property type="entry name" value="HTHARAC"/>
</dbReference>
<dbReference type="PROSITE" id="PS00041">
    <property type="entry name" value="HTH_ARAC_FAMILY_1"/>
    <property type="match status" value="1"/>
</dbReference>
<dbReference type="SUPFAM" id="SSF55785">
    <property type="entry name" value="PYP-like sensor domain (PAS domain)"/>
    <property type="match status" value="1"/>
</dbReference>
<evidence type="ECO:0000256" key="1">
    <source>
        <dbReference type="ARBA" id="ARBA00023015"/>
    </source>
</evidence>
<dbReference type="PANTHER" id="PTHR46796:SF13">
    <property type="entry name" value="HTH-TYPE TRANSCRIPTIONAL ACTIVATOR RHAS"/>
    <property type="match status" value="1"/>
</dbReference>
<keyword evidence="2 6" id="KW-0238">DNA-binding</keyword>
<evidence type="ECO:0000313" key="7">
    <source>
        <dbReference type="Proteomes" id="UP000253426"/>
    </source>
</evidence>
<evidence type="ECO:0000256" key="2">
    <source>
        <dbReference type="ARBA" id="ARBA00023125"/>
    </source>
</evidence>
<evidence type="ECO:0000256" key="4">
    <source>
        <dbReference type="SAM" id="MobiDB-lite"/>
    </source>
</evidence>
<name>A0A366H7Y3_9BACT</name>
<dbReference type="Proteomes" id="UP000253426">
    <property type="component" value="Unassembled WGS sequence"/>
</dbReference>
<reference evidence="6 7" key="1">
    <citation type="submission" date="2018-06" db="EMBL/GenBank/DDBJ databases">
        <title>Genomic Encyclopedia of Type Strains, Phase IV (KMG-IV): sequencing the most valuable type-strain genomes for metagenomic binning, comparative biology and taxonomic classification.</title>
        <authorList>
            <person name="Goeker M."/>
        </authorList>
    </citation>
    <scope>NUCLEOTIDE SEQUENCE [LARGE SCALE GENOMIC DNA]</scope>
    <source>
        <strain evidence="6 7">DSM 25532</strain>
    </source>
</reference>
<dbReference type="InterPro" id="IPR020449">
    <property type="entry name" value="Tscrpt_reg_AraC-type_HTH"/>
</dbReference>
<keyword evidence="1" id="KW-0805">Transcription regulation</keyword>
<dbReference type="PROSITE" id="PS01124">
    <property type="entry name" value="HTH_ARAC_FAMILY_2"/>
    <property type="match status" value="1"/>
</dbReference>
<dbReference type="AlphaFoldDB" id="A0A366H7Y3"/>
<dbReference type="Pfam" id="PF12833">
    <property type="entry name" value="HTH_18"/>
    <property type="match status" value="1"/>
</dbReference>
<evidence type="ECO:0000313" key="6">
    <source>
        <dbReference type="EMBL" id="RBP38155.1"/>
    </source>
</evidence>
<dbReference type="InterPro" id="IPR013656">
    <property type="entry name" value="PAS_4"/>
</dbReference>
<protein>
    <submittedName>
        <fullName evidence="6">AraC-like DNA-binding protein</fullName>
    </submittedName>
</protein>